<keyword evidence="6 9" id="KW-0822">Tryptophan biosynthesis</keyword>
<keyword evidence="5 9" id="KW-0028">Amino-acid biosynthesis</keyword>
<sequence>MKHLKIKVCGMKYPDNINSLSALKPNYMGFIFYPPSKRFVGPDFQKSDLNGVDKEIDKTAVFVNAQLQEIIEFSNIYGFKTLQLHGDESPEFCKELRILGFIIIKAFGVDDDFDFKVLEPYVDKVDFFLFDTKTEHHGGSGKTFGWDILNKYNFEKPFFLSGGLSLENLSAIKEIENPYFYGVDLNSKFEFEPGSKNIEKLSSAFELIKNI</sequence>
<dbReference type="PANTHER" id="PTHR42894">
    <property type="entry name" value="N-(5'-PHOSPHORIBOSYL)ANTHRANILATE ISOMERASE"/>
    <property type="match status" value="1"/>
</dbReference>
<dbReference type="InterPro" id="IPR013785">
    <property type="entry name" value="Aldolase_TIM"/>
</dbReference>
<gene>
    <name evidence="9" type="primary">trpF</name>
    <name evidence="11" type="ORF">I5M32_14860</name>
</gene>
<keyword evidence="8 9" id="KW-0413">Isomerase</keyword>
<dbReference type="GO" id="GO:0016853">
    <property type="term" value="F:isomerase activity"/>
    <property type="evidence" value="ECO:0007669"/>
    <property type="project" value="UniProtKB-KW"/>
</dbReference>
<evidence type="ECO:0000256" key="9">
    <source>
        <dbReference type="HAMAP-Rule" id="MF_00135"/>
    </source>
</evidence>
<dbReference type="InterPro" id="IPR011060">
    <property type="entry name" value="RibuloseP-bd_barrel"/>
</dbReference>
<dbReference type="RefSeq" id="WP_200587767.1">
    <property type="nucleotide sequence ID" value="NZ_JAEHFY010000025.1"/>
</dbReference>
<dbReference type="Pfam" id="PF00697">
    <property type="entry name" value="PRAI"/>
    <property type="match status" value="1"/>
</dbReference>
<comment type="caution">
    <text evidence="11">The sequence shown here is derived from an EMBL/GenBank/DDBJ whole genome shotgun (WGS) entry which is preliminary data.</text>
</comment>
<evidence type="ECO:0000256" key="5">
    <source>
        <dbReference type="ARBA" id="ARBA00022605"/>
    </source>
</evidence>
<dbReference type="HAMAP" id="MF_00135">
    <property type="entry name" value="PRAI"/>
    <property type="match status" value="1"/>
</dbReference>
<keyword evidence="12" id="KW-1185">Reference proteome</keyword>
<dbReference type="SUPFAM" id="SSF51366">
    <property type="entry name" value="Ribulose-phoshate binding barrel"/>
    <property type="match status" value="1"/>
</dbReference>
<reference evidence="11 12" key="1">
    <citation type="submission" date="2020-12" db="EMBL/GenBank/DDBJ databases">
        <title>Bacterial novel species Pedobacter sp. SD-b isolated from soil.</title>
        <authorList>
            <person name="Jung H.-Y."/>
        </authorList>
    </citation>
    <scope>NUCLEOTIDE SEQUENCE [LARGE SCALE GENOMIC DNA]</scope>
    <source>
        <strain evidence="11 12">SD-b</strain>
    </source>
</reference>
<comment type="pathway">
    <text evidence="2 9">Amino-acid biosynthesis; L-tryptophan biosynthesis; L-tryptophan from chorismate: step 3/5.</text>
</comment>
<dbReference type="EMBL" id="JAEHFY010000025">
    <property type="protein sequence ID" value="MBK0384246.1"/>
    <property type="molecule type" value="Genomic_DNA"/>
</dbReference>
<evidence type="ECO:0000256" key="6">
    <source>
        <dbReference type="ARBA" id="ARBA00022822"/>
    </source>
</evidence>
<dbReference type="CDD" id="cd00405">
    <property type="entry name" value="PRAI"/>
    <property type="match status" value="1"/>
</dbReference>
<comment type="similarity">
    <text evidence="9">Belongs to the TrpF family.</text>
</comment>
<evidence type="ECO:0000256" key="1">
    <source>
        <dbReference type="ARBA" id="ARBA00001164"/>
    </source>
</evidence>
<evidence type="ECO:0000256" key="7">
    <source>
        <dbReference type="ARBA" id="ARBA00023141"/>
    </source>
</evidence>
<evidence type="ECO:0000256" key="4">
    <source>
        <dbReference type="ARBA" id="ARBA00022272"/>
    </source>
</evidence>
<evidence type="ECO:0000313" key="12">
    <source>
        <dbReference type="Proteomes" id="UP000660024"/>
    </source>
</evidence>
<dbReference type="PANTHER" id="PTHR42894:SF1">
    <property type="entry name" value="N-(5'-PHOSPHORIBOSYL)ANTHRANILATE ISOMERASE"/>
    <property type="match status" value="1"/>
</dbReference>
<name>A0ABS1BND1_9SPHI</name>
<evidence type="ECO:0000259" key="10">
    <source>
        <dbReference type="Pfam" id="PF00697"/>
    </source>
</evidence>
<organism evidence="11 12">
    <name type="scientific">Pedobacter segetis</name>
    <dbReference type="NCBI Taxonomy" id="2793069"/>
    <lineage>
        <taxon>Bacteria</taxon>
        <taxon>Pseudomonadati</taxon>
        <taxon>Bacteroidota</taxon>
        <taxon>Sphingobacteriia</taxon>
        <taxon>Sphingobacteriales</taxon>
        <taxon>Sphingobacteriaceae</taxon>
        <taxon>Pedobacter</taxon>
    </lineage>
</organism>
<dbReference type="InterPro" id="IPR001240">
    <property type="entry name" value="PRAI_dom"/>
</dbReference>
<dbReference type="Gene3D" id="3.20.20.70">
    <property type="entry name" value="Aldolase class I"/>
    <property type="match status" value="1"/>
</dbReference>
<protein>
    <recommendedName>
        <fullName evidence="4 9">N-(5'-phosphoribosyl)anthranilate isomerase</fullName>
        <shortName evidence="9">PRAI</shortName>
        <ecNumber evidence="3 9">5.3.1.24</ecNumber>
    </recommendedName>
</protein>
<evidence type="ECO:0000256" key="3">
    <source>
        <dbReference type="ARBA" id="ARBA00012572"/>
    </source>
</evidence>
<accession>A0ABS1BND1</accession>
<evidence type="ECO:0000256" key="8">
    <source>
        <dbReference type="ARBA" id="ARBA00023235"/>
    </source>
</evidence>
<dbReference type="Proteomes" id="UP000660024">
    <property type="component" value="Unassembled WGS sequence"/>
</dbReference>
<evidence type="ECO:0000313" key="11">
    <source>
        <dbReference type="EMBL" id="MBK0384246.1"/>
    </source>
</evidence>
<dbReference type="EC" id="5.3.1.24" evidence="3 9"/>
<dbReference type="InterPro" id="IPR044643">
    <property type="entry name" value="TrpF_fam"/>
</dbReference>
<keyword evidence="7 9" id="KW-0057">Aromatic amino acid biosynthesis</keyword>
<comment type="catalytic activity">
    <reaction evidence="1 9">
        <text>N-(5-phospho-beta-D-ribosyl)anthranilate = 1-(2-carboxyphenylamino)-1-deoxy-D-ribulose 5-phosphate</text>
        <dbReference type="Rhea" id="RHEA:21540"/>
        <dbReference type="ChEBI" id="CHEBI:18277"/>
        <dbReference type="ChEBI" id="CHEBI:58613"/>
        <dbReference type="EC" id="5.3.1.24"/>
    </reaction>
</comment>
<proteinExistence type="inferred from homology"/>
<feature type="domain" description="N-(5'phosphoribosyl) anthranilate isomerase (PRAI)" evidence="10">
    <location>
        <begin position="7"/>
        <end position="205"/>
    </location>
</feature>
<evidence type="ECO:0000256" key="2">
    <source>
        <dbReference type="ARBA" id="ARBA00004664"/>
    </source>
</evidence>